<accession>A0ABR4YHQ1</accession>
<dbReference type="InterPro" id="IPR036390">
    <property type="entry name" value="WH_DNA-bd_sf"/>
</dbReference>
<proteinExistence type="inferred from homology"/>
<dbReference type="SUPFAM" id="SSF53067">
    <property type="entry name" value="Actin-like ATPase domain"/>
    <property type="match status" value="1"/>
</dbReference>
<organism evidence="2 3">
    <name type="scientific">Alistipes inops</name>
    <dbReference type="NCBI Taxonomy" id="1501391"/>
    <lineage>
        <taxon>Bacteria</taxon>
        <taxon>Pseudomonadati</taxon>
        <taxon>Bacteroidota</taxon>
        <taxon>Bacteroidia</taxon>
        <taxon>Bacteroidales</taxon>
        <taxon>Rikenellaceae</taxon>
        <taxon>Alistipes</taxon>
    </lineage>
</organism>
<dbReference type="Pfam" id="PF13412">
    <property type="entry name" value="HTH_24"/>
    <property type="match status" value="1"/>
</dbReference>
<gene>
    <name evidence="2" type="ORF">LG35_08095</name>
</gene>
<dbReference type="Proteomes" id="UP000030889">
    <property type="component" value="Unassembled WGS sequence"/>
</dbReference>
<keyword evidence="3" id="KW-1185">Reference proteome</keyword>
<protein>
    <submittedName>
        <fullName evidence="2">Transcriptional regulator</fullName>
    </submittedName>
</protein>
<name>A0ABR4YHQ1_9BACT</name>
<comment type="caution">
    <text evidence="2">The sequence shown here is derived from an EMBL/GenBank/DDBJ whole genome shotgun (WGS) entry which is preliminary data.</text>
</comment>
<dbReference type="InterPro" id="IPR043129">
    <property type="entry name" value="ATPase_NBD"/>
</dbReference>
<dbReference type="SUPFAM" id="SSF46785">
    <property type="entry name" value="Winged helix' DNA-binding domain"/>
    <property type="match status" value="1"/>
</dbReference>
<evidence type="ECO:0000256" key="1">
    <source>
        <dbReference type="ARBA" id="ARBA00006479"/>
    </source>
</evidence>
<dbReference type="EMBL" id="JRGF01000009">
    <property type="protein sequence ID" value="KHE41701.1"/>
    <property type="molecule type" value="Genomic_DNA"/>
</dbReference>
<evidence type="ECO:0000313" key="3">
    <source>
        <dbReference type="Proteomes" id="UP000030889"/>
    </source>
</evidence>
<sequence>MPVLFKNQSVLLKDFFNQQEDEPLKGISHKNILIKKNIIAYMALNGESTLADLARELHVSVPTITKLVGELVEENIVVDNGKIETAGGRRPNIFGLANTAIYFAGIDIGRDNVRYVVTDLKNNVIVSEEERDFVLSDNEQSLEEICRRINRFIDGCRIERCKILGMGVCIAGRVNPKTGRSYMYFTSSPESLKDIIEHATGIRVLLENDTRARCYAEYFTGDSRTEKNMLYLHLGRGVAIGIITDGKLFYGKSGFAGEFGHTPFFNNEIICECGKKGCLETEVSGIAIEKKMVSEIRRGVNTILRERYDSGGTIRIDDIIEAAKNDDNLSIELIEEAGEKIGKSIAFLINIFNPELVIIGGNMAYAGDYLMLPLKSATNKYSLNLVYKDTKFRLSHMGGDAGALGAAMLIRNQVIGL</sequence>
<dbReference type="Gene3D" id="3.30.420.40">
    <property type="match status" value="2"/>
</dbReference>
<dbReference type="InterPro" id="IPR000600">
    <property type="entry name" value="ROK"/>
</dbReference>
<dbReference type="InterPro" id="IPR036388">
    <property type="entry name" value="WH-like_DNA-bd_sf"/>
</dbReference>
<dbReference type="PANTHER" id="PTHR18964:SF149">
    <property type="entry name" value="BIFUNCTIONAL UDP-N-ACETYLGLUCOSAMINE 2-EPIMERASE_N-ACETYLMANNOSAMINE KINASE"/>
    <property type="match status" value="1"/>
</dbReference>
<dbReference type="Gene3D" id="1.10.10.10">
    <property type="entry name" value="Winged helix-like DNA-binding domain superfamily/Winged helix DNA-binding domain"/>
    <property type="match status" value="1"/>
</dbReference>
<reference evidence="2 3" key="1">
    <citation type="submission" date="2014-09" db="EMBL/GenBank/DDBJ databases">
        <title>Alistipes sp. 627, sp. nov., a novel member of the family Rikenellaceae isolated from human faeces.</title>
        <authorList>
            <person name="Shkoporov A.N."/>
            <person name="Chaplin A.V."/>
            <person name="Motuzova O.V."/>
            <person name="Kafarskaia L.I."/>
            <person name="Khokhlova E.V."/>
            <person name="Efimov B.A."/>
        </authorList>
    </citation>
    <scope>NUCLEOTIDE SEQUENCE [LARGE SCALE GENOMIC DNA]</scope>
    <source>
        <strain evidence="2 3">627</strain>
    </source>
</reference>
<comment type="similarity">
    <text evidence="1">Belongs to the ROK (NagC/XylR) family.</text>
</comment>
<dbReference type="RefSeq" id="WP_022063829.1">
    <property type="nucleotide sequence ID" value="NZ_JRGF01000009.1"/>
</dbReference>
<dbReference type="PANTHER" id="PTHR18964">
    <property type="entry name" value="ROK (REPRESSOR, ORF, KINASE) FAMILY"/>
    <property type="match status" value="1"/>
</dbReference>
<dbReference type="Pfam" id="PF00480">
    <property type="entry name" value="ROK"/>
    <property type="match status" value="1"/>
</dbReference>
<evidence type="ECO:0000313" key="2">
    <source>
        <dbReference type="EMBL" id="KHE41701.1"/>
    </source>
</evidence>